<keyword evidence="5" id="KW-1185">Reference proteome</keyword>
<organism evidence="4 5">
    <name type="scientific">Bacteroides faecichinchillae</name>
    <dbReference type="NCBI Taxonomy" id="871325"/>
    <lineage>
        <taxon>Bacteria</taxon>
        <taxon>Pseudomonadati</taxon>
        <taxon>Bacteroidota</taxon>
        <taxon>Bacteroidia</taxon>
        <taxon>Bacteroidales</taxon>
        <taxon>Bacteroidaceae</taxon>
        <taxon>Bacteroides</taxon>
    </lineage>
</organism>
<dbReference type="InterPro" id="IPR051191">
    <property type="entry name" value="DCAF12"/>
</dbReference>
<gene>
    <name evidence="4" type="ORF">SAMN05444349_10911</name>
</gene>
<dbReference type="InterPro" id="IPR056884">
    <property type="entry name" value="NPHP3-like_N"/>
</dbReference>
<dbReference type="RefSeq" id="WP_073349489.1">
    <property type="nucleotide sequence ID" value="NZ_FQVD01000009.1"/>
</dbReference>
<dbReference type="GO" id="GO:0080008">
    <property type="term" value="C:Cul4-RING E3 ubiquitin ligase complex"/>
    <property type="evidence" value="ECO:0007669"/>
    <property type="project" value="TreeGrafter"/>
</dbReference>
<evidence type="ECO:0000313" key="4">
    <source>
        <dbReference type="EMBL" id="SHE97191.1"/>
    </source>
</evidence>
<dbReference type="Proteomes" id="UP000184436">
    <property type="component" value="Unassembled WGS sequence"/>
</dbReference>
<dbReference type="PANTHER" id="PTHR19860:SF40">
    <property type="entry name" value="WD40 REPEAT-CONTAINING PROTEIN"/>
    <property type="match status" value="1"/>
</dbReference>
<dbReference type="OrthoDB" id="8482304at2"/>
<protein>
    <submittedName>
        <fullName evidence="4">NACHT domain-containing protein</fullName>
    </submittedName>
</protein>
<keyword evidence="1" id="KW-0677">Repeat</keyword>
<feature type="domain" description="Nephrocystin 3-like N-terminal" evidence="3">
    <location>
        <begin position="271"/>
        <end position="359"/>
    </location>
</feature>
<accession>A0A1M4XUN3</accession>
<dbReference type="Pfam" id="PF13271">
    <property type="entry name" value="DUF4062"/>
    <property type="match status" value="1"/>
</dbReference>
<evidence type="ECO:0000313" key="5">
    <source>
        <dbReference type="Proteomes" id="UP000184436"/>
    </source>
</evidence>
<dbReference type="EMBL" id="FQVD01000009">
    <property type="protein sequence ID" value="SHE97191.1"/>
    <property type="molecule type" value="Genomic_DNA"/>
</dbReference>
<dbReference type="AlphaFoldDB" id="A0A1M4XUN3"/>
<proteinExistence type="predicted"/>
<sequence length="1207" mass="141770">MKQNDEWTTVTLFISSTFADMDAERDHIRRIVIPQLEEFFNPLHVAIRIIDLRWGVNTTDDKSLIDRDAKILKVCMEEIDRSRPFFIGLLGSRYGWVPGNIRIKRSLPQLDIDRCCNLLQTDEISVTALEFYYGLFEKNHLNRSIVCIRNEEANHEIPEEYQKKYIETQHKPELNNLKEIITKYFHRNDMDELLMNYSPTWNGRNFENLDEFDTKLYELLKKCILEDVGERQLNYENWIEKDIAEQVGFIQQNTRSFIGRESILSELKNNLEKAEYPIILFSGESGSGKSSIMCQLANEIQIEWEDDPKHLLLFHSASVSGNASSVSNMLECFCHQIATILNQTYEPVEEGAEMSGEEFKAFSSWVSTFNVIGQEKVNYMSHDQIVLHNFEKLVNHATKAGIHLTLLIDAYDCFNKHSQLISLQWLSLLNVSTLISTIPDSIEELQKIPQSFIIEVPSFDESDTRDMITSLCTYNCKEVHSSVVNALLQHGTSKYLSHYSPLWLKMATHALFTLDISDFEAIREREEEDNEVKIEQYMLKLINEFPNTPGDMFLYLLKRAAENLGDKFVYQVMYYLTASRYGLRESDLSVLLKEEWNELTFSILRRWFRPYFIENGIDKQWNISHQLLRNRLNELNKENLCDTHQTILRHLNNLKPDDPIRIKELMYHAAKAKEFLLFHYTYSCRLPIAIQIGTLTLVDEFENNPQLFEMFCEEIQELYRGNQENKETWKKAQEYLSQHLNESQNTTDNDNILDKYQNNTCQSRHMYDRIVRTMSNHLMFIGKEEMNEKILQIIIPMMEEDMDDLVVKEILLPNAYKNLRNIYEHCYNIKLKEYYNEKYKELTEISSLDFSRNLFMDLSKLNNTLENEDHNQIVQDTIEIIDKELPDKWEADWLDERAYLGLLLLHYTLKNPNMEDKKNFEELYNAFMEDIINGKHEKKYSEEYLRTLTIWEARVPILALFMENIAKVILPMHKQLAIACQQESCTLYRSICVDSGSLEDIAEYILSLQATGLLYEKAQEDDIALSTYLEAQRLAKEIHMHNPDFEDGKMRILSISRVLGDFAFKNNRYDTALSSYQEYKRHAAELYENNPSRKQWQSSLVNALKATGKSYLRLENYQSAQQEFGEAINHVNELVKKANTVPFFSLMAEIYLYFSHTCFHLKDYERCYHAALSAKQVLTMLKENGVHSNPENIKWADNILAVFEKKE</sequence>
<evidence type="ECO:0000259" key="3">
    <source>
        <dbReference type="Pfam" id="PF24883"/>
    </source>
</evidence>
<dbReference type="STRING" id="871325.SAMN05444349_10911"/>
<evidence type="ECO:0000256" key="1">
    <source>
        <dbReference type="ARBA" id="ARBA00022737"/>
    </source>
</evidence>
<dbReference type="InterPro" id="IPR025662">
    <property type="entry name" value="Sigma_54_int_dom_ATP-bd_1"/>
</dbReference>
<name>A0A1M4XUN3_9BACE</name>
<dbReference type="SUPFAM" id="SSF48452">
    <property type="entry name" value="TPR-like"/>
    <property type="match status" value="1"/>
</dbReference>
<reference evidence="4 5" key="1">
    <citation type="submission" date="2016-11" db="EMBL/GenBank/DDBJ databases">
        <authorList>
            <person name="Jaros S."/>
            <person name="Januszkiewicz K."/>
            <person name="Wedrychowicz H."/>
        </authorList>
    </citation>
    <scope>NUCLEOTIDE SEQUENCE [LARGE SCALE GENOMIC DNA]</scope>
    <source>
        <strain evidence="4 5">DSM 26883</strain>
    </source>
</reference>
<dbReference type="Gene3D" id="3.40.50.300">
    <property type="entry name" value="P-loop containing nucleotide triphosphate hydrolases"/>
    <property type="match status" value="1"/>
</dbReference>
<evidence type="ECO:0000259" key="2">
    <source>
        <dbReference type="Pfam" id="PF13271"/>
    </source>
</evidence>
<dbReference type="InterPro" id="IPR027417">
    <property type="entry name" value="P-loop_NTPase"/>
</dbReference>
<dbReference type="InterPro" id="IPR011990">
    <property type="entry name" value="TPR-like_helical_dom_sf"/>
</dbReference>
<dbReference type="SUPFAM" id="SSF52540">
    <property type="entry name" value="P-loop containing nucleoside triphosphate hydrolases"/>
    <property type="match status" value="2"/>
</dbReference>
<dbReference type="InterPro" id="IPR025139">
    <property type="entry name" value="DUF4062"/>
</dbReference>
<dbReference type="PANTHER" id="PTHR19860">
    <property type="entry name" value="DDB1- AND CUL4-ASSOCIATED FACTOR 12-RELATED"/>
    <property type="match status" value="1"/>
</dbReference>
<dbReference type="PROSITE" id="PS00675">
    <property type="entry name" value="SIGMA54_INTERACT_1"/>
    <property type="match status" value="1"/>
</dbReference>
<feature type="domain" description="DUF4062" evidence="2">
    <location>
        <begin position="13"/>
        <end position="130"/>
    </location>
</feature>
<dbReference type="Gene3D" id="1.25.40.10">
    <property type="entry name" value="Tetratricopeptide repeat domain"/>
    <property type="match status" value="1"/>
</dbReference>
<dbReference type="Pfam" id="PF24883">
    <property type="entry name" value="NPHP3_N"/>
    <property type="match status" value="1"/>
</dbReference>